<keyword evidence="4" id="KW-1185">Reference proteome</keyword>
<accession>A0ABQ5WEF7</accession>
<dbReference type="SUPFAM" id="SSF56322">
    <property type="entry name" value="ADC synthase"/>
    <property type="match status" value="1"/>
</dbReference>
<dbReference type="SUPFAM" id="SSF56752">
    <property type="entry name" value="D-aminoacid aminotransferase-like PLP-dependent enzymes"/>
    <property type="match status" value="1"/>
</dbReference>
<proteinExistence type="predicted"/>
<dbReference type="Pfam" id="PF01063">
    <property type="entry name" value="Aminotran_4"/>
    <property type="match status" value="1"/>
</dbReference>
<comment type="caution">
    <text evidence="3">The sequence shown here is derived from an EMBL/GenBank/DDBJ whole genome shotgun (WGS) entry which is preliminary data.</text>
</comment>
<sequence>MIRPGTVLLHDTLNPAGRNMLFEVPREVLIAHTAAEARDALARLDTAGREGLWAAGYLSYELGFLFEERLAPLLPERTATPLLWFGLYGAVAELTRAEADAWLVAEAGPAGEAVDVVAGLDEAAYARAFDRVEALIAAGDTYQVNLTFKARFALDGDAVALYRDLARKQPVAYGALIRTEDHWVLSRSPELFIARKGDRLFARPMKGTMRRGRTLAEDATQRLSLAADEKNRAENLMIVDLLRNDLGRIAEIGSVRVTDLFTVETYRSLHTMTSGIEARGKPGLSPVDILANLFPCGSITGAPKLRAMEIIHEVETEPRGLYTGAVGYVAPSGDLAFNVAIRTASIGNDGSGEIGIGGGIVADSRAADEYREALLKMKFLTDPAEPVCLIETMLWTRESGFYLHDRHLDRLGSSAVYFGIPISRSDVVTLLTEWAASVDQLRYRVRLTLDESEGLALTATPLPEPAADAEFRFVIARERLDSQSPWLAHKTTNRARLDEPRQRAQALHGVDEVVFLNEHDELTEGSITSLFIERDDVLLTPPLAAGLLPGTLRAELIATGQAREARLTLADLETAEAIYLGNSVRGLMRARWSRPET</sequence>
<dbReference type="InterPro" id="IPR036038">
    <property type="entry name" value="Aminotransferase-like"/>
</dbReference>
<dbReference type="InterPro" id="IPR015890">
    <property type="entry name" value="Chorismate_C"/>
</dbReference>
<dbReference type="EMBL" id="BSNS01000034">
    <property type="protein sequence ID" value="GLQ58174.1"/>
    <property type="molecule type" value="Genomic_DNA"/>
</dbReference>
<dbReference type="NCBIfam" id="TIGR00553">
    <property type="entry name" value="pabB"/>
    <property type="match status" value="1"/>
</dbReference>
<dbReference type="RefSeq" id="WP_284343566.1">
    <property type="nucleotide sequence ID" value="NZ_BSNS01000034.1"/>
</dbReference>
<evidence type="ECO:0000256" key="1">
    <source>
        <dbReference type="ARBA" id="ARBA00014472"/>
    </source>
</evidence>
<dbReference type="Gene3D" id="3.20.10.10">
    <property type="entry name" value="D-amino Acid Aminotransferase, subunit A, domain 2"/>
    <property type="match status" value="1"/>
</dbReference>
<dbReference type="Gene3D" id="3.60.120.10">
    <property type="entry name" value="Anthranilate synthase"/>
    <property type="match status" value="1"/>
</dbReference>
<dbReference type="InterPro" id="IPR043131">
    <property type="entry name" value="BCAT-like_N"/>
</dbReference>
<evidence type="ECO:0000259" key="2">
    <source>
        <dbReference type="Pfam" id="PF00425"/>
    </source>
</evidence>
<name>A0ABQ5WEF7_9HYPH</name>
<feature type="domain" description="Chorismate-utilising enzyme C-terminal" evidence="2">
    <location>
        <begin position="122"/>
        <end position="376"/>
    </location>
</feature>
<dbReference type="PANTHER" id="PTHR11236:SF50">
    <property type="entry name" value="AMINODEOXYCHORISMATE SYNTHASE COMPONENT 1"/>
    <property type="match status" value="1"/>
</dbReference>
<dbReference type="PANTHER" id="PTHR11236">
    <property type="entry name" value="AMINOBENZOATE/ANTHRANILATE SYNTHASE"/>
    <property type="match status" value="1"/>
</dbReference>
<dbReference type="InterPro" id="IPR005801">
    <property type="entry name" value="ADC_synthase"/>
</dbReference>
<dbReference type="InterPro" id="IPR043132">
    <property type="entry name" value="BCAT-like_C"/>
</dbReference>
<dbReference type="PRINTS" id="PR00095">
    <property type="entry name" value="ANTSNTHASEI"/>
</dbReference>
<dbReference type="Gene3D" id="3.30.470.10">
    <property type="match status" value="1"/>
</dbReference>
<reference evidence="4" key="1">
    <citation type="journal article" date="2019" name="Int. J. Syst. Evol. Microbiol.">
        <title>The Global Catalogue of Microorganisms (GCM) 10K type strain sequencing project: providing services to taxonomists for standard genome sequencing and annotation.</title>
        <authorList>
            <consortium name="The Broad Institute Genomics Platform"/>
            <consortium name="The Broad Institute Genome Sequencing Center for Infectious Disease"/>
            <person name="Wu L."/>
            <person name="Ma J."/>
        </authorList>
    </citation>
    <scope>NUCLEOTIDE SEQUENCE [LARGE SCALE GENOMIC DNA]</scope>
    <source>
        <strain evidence="4">NBRC 112416</strain>
    </source>
</reference>
<evidence type="ECO:0000313" key="3">
    <source>
        <dbReference type="EMBL" id="GLQ58174.1"/>
    </source>
</evidence>
<evidence type="ECO:0000313" key="4">
    <source>
        <dbReference type="Proteomes" id="UP001156691"/>
    </source>
</evidence>
<dbReference type="InterPro" id="IPR001544">
    <property type="entry name" value="Aminotrans_IV"/>
</dbReference>
<gene>
    <name evidence="3" type="ORF">GCM10010862_54330</name>
</gene>
<organism evidence="3 4">
    <name type="scientific">Devosia nitrariae</name>
    <dbReference type="NCBI Taxonomy" id="2071872"/>
    <lineage>
        <taxon>Bacteria</taxon>
        <taxon>Pseudomonadati</taxon>
        <taxon>Pseudomonadota</taxon>
        <taxon>Alphaproteobacteria</taxon>
        <taxon>Hyphomicrobiales</taxon>
        <taxon>Devosiaceae</taxon>
        <taxon>Devosia</taxon>
    </lineage>
</organism>
<dbReference type="Proteomes" id="UP001156691">
    <property type="component" value="Unassembled WGS sequence"/>
</dbReference>
<dbReference type="InterPro" id="IPR005802">
    <property type="entry name" value="ADC_synth_comp_1"/>
</dbReference>
<protein>
    <recommendedName>
        <fullName evidence="1">Probable branched-chain-amino-acid aminotransferase</fullName>
    </recommendedName>
</protein>
<dbReference type="Pfam" id="PF00425">
    <property type="entry name" value="Chorismate_bind"/>
    <property type="match status" value="1"/>
</dbReference>
<dbReference type="InterPro" id="IPR019999">
    <property type="entry name" value="Anth_synth_I-like"/>
</dbReference>